<proteinExistence type="inferred from homology"/>
<dbReference type="InterPro" id="IPR002052">
    <property type="entry name" value="DNA_methylase_N6_adenine_CS"/>
</dbReference>
<feature type="binding site" evidence="5">
    <location>
        <position position="156"/>
    </location>
    <ligand>
        <name>S-adenosyl-L-methionine</name>
        <dbReference type="ChEBI" id="CHEBI:59789"/>
    </ligand>
</feature>
<comment type="similarity">
    <text evidence="5">Belongs to the protein N5-glutamine methyltransferase family. PrmC subfamily.</text>
</comment>
<dbReference type="EC" id="2.1.1.297" evidence="5"/>
<evidence type="ECO:0000259" key="6">
    <source>
        <dbReference type="Pfam" id="PF05175"/>
    </source>
</evidence>
<comment type="catalytic activity">
    <reaction evidence="4 5">
        <text>L-glutaminyl-[peptide chain release factor] + S-adenosyl-L-methionine = N(5)-methyl-L-glutaminyl-[peptide chain release factor] + S-adenosyl-L-homocysteine + H(+)</text>
        <dbReference type="Rhea" id="RHEA:42896"/>
        <dbReference type="Rhea" id="RHEA-COMP:10271"/>
        <dbReference type="Rhea" id="RHEA-COMP:10272"/>
        <dbReference type="ChEBI" id="CHEBI:15378"/>
        <dbReference type="ChEBI" id="CHEBI:30011"/>
        <dbReference type="ChEBI" id="CHEBI:57856"/>
        <dbReference type="ChEBI" id="CHEBI:59789"/>
        <dbReference type="ChEBI" id="CHEBI:61891"/>
        <dbReference type="EC" id="2.1.1.297"/>
    </reaction>
</comment>
<dbReference type="InterPro" id="IPR029063">
    <property type="entry name" value="SAM-dependent_MTases_sf"/>
</dbReference>
<dbReference type="GO" id="GO:0003676">
    <property type="term" value="F:nucleic acid binding"/>
    <property type="evidence" value="ECO:0007669"/>
    <property type="project" value="InterPro"/>
</dbReference>
<dbReference type="PANTHER" id="PTHR18895">
    <property type="entry name" value="HEMK METHYLTRANSFERASE"/>
    <property type="match status" value="1"/>
</dbReference>
<dbReference type="InterPro" id="IPR004556">
    <property type="entry name" value="HemK-like"/>
</dbReference>
<dbReference type="EMBL" id="CP042913">
    <property type="protein sequence ID" value="QEG33027.1"/>
    <property type="molecule type" value="Genomic_DNA"/>
</dbReference>
<accession>A0A5B9Q1V8</accession>
<dbReference type="NCBIfam" id="TIGR00536">
    <property type="entry name" value="hemK_fam"/>
    <property type="match status" value="1"/>
</dbReference>
<dbReference type="PROSITE" id="PS00092">
    <property type="entry name" value="N6_MTASE"/>
    <property type="match status" value="1"/>
</dbReference>
<evidence type="ECO:0000313" key="9">
    <source>
        <dbReference type="Proteomes" id="UP000323917"/>
    </source>
</evidence>
<evidence type="ECO:0000256" key="2">
    <source>
        <dbReference type="ARBA" id="ARBA00022679"/>
    </source>
</evidence>
<dbReference type="InterPro" id="IPR050320">
    <property type="entry name" value="N5-glutamine_MTase"/>
</dbReference>
<dbReference type="Gene3D" id="3.40.50.150">
    <property type="entry name" value="Vaccinia Virus protein VP39"/>
    <property type="match status" value="1"/>
</dbReference>
<dbReference type="KEGG" id="bgok:Pr1d_02880"/>
<organism evidence="8 9">
    <name type="scientific">Bythopirellula goksoeyrii</name>
    <dbReference type="NCBI Taxonomy" id="1400387"/>
    <lineage>
        <taxon>Bacteria</taxon>
        <taxon>Pseudomonadati</taxon>
        <taxon>Planctomycetota</taxon>
        <taxon>Planctomycetia</taxon>
        <taxon>Pirellulales</taxon>
        <taxon>Lacipirellulaceae</taxon>
        <taxon>Bythopirellula</taxon>
    </lineage>
</organism>
<feature type="domain" description="Release factor glutamine methyltransferase N-terminal" evidence="7">
    <location>
        <begin position="16"/>
        <end position="85"/>
    </location>
</feature>
<dbReference type="NCBIfam" id="TIGR03534">
    <property type="entry name" value="RF_mod_PrmC"/>
    <property type="match status" value="1"/>
</dbReference>
<evidence type="ECO:0000256" key="3">
    <source>
        <dbReference type="ARBA" id="ARBA00022691"/>
    </source>
</evidence>
<dbReference type="OrthoDB" id="9800643at2"/>
<evidence type="ECO:0000256" key="5">
    <source>
        <dbReference type="HAMAP-Rule" id="MF_02126"/>
    </source>
</evidence>
<keyword evidence="2 5" id="KW-0808">Transferase</keyword>
<dbReference type="GO" id="GO:0032259">
    <property type="term" value="P:methylation"/>
    <property type="evidence" value="ECO:0007669"/>
    <property type="project" value="UniProtKB-KW"/>
</dbReference>
<dbReference type="Pfam" id="PF17827">
    <property type="entry name" value="PrmC_N"/>
    <property type="match status" value="1"/>
</dbReference>
<feature type="domain" description="Methyltransferase small" evidence="6">
    <location>
        <begin position="117"/>
        <end position="210"/>
    </location>
</feature>
<gene>
    <name evidence="5 8" type="primary">prmC</name>
    <name evidence="8" type="ORF">Pr1d_02880</name>
</gene>
<evidence type="ECO:0000313" key="8">
    <source>
        <dbReference type="EMBL" id="QEG33027.1"/>
    </source>
</evidence>
<feature type="binding site" evidence="5">
    <location>
        <begin position="201"/>
        <end position="204"/>
    </location>
    <ligand>
        <name>substrate</name>
    </ligand>
</feature>
<protein>
    <recommendedName>
        <fullName evidence="5">Release factor glutamine methyltransferase</fullName>
        <shortName evidence="5">RF MTase</shortName>
        <ecNumber evidence="5">2.1.1.297</ecNumber>
    </recommendedName>
    <alternativeName>
        <fullName evidence="5">N5-glutamine methyltransferase PrmC</fullName>
    </alternativeName>
    <alternativeName>
        <fullName evidence="5">Protein-(glutamine-N5) MTase PrmC</fullName>
    </alternativeName>
    <alternativeName>
        <fullName evidence="5">Protein-glutamine N-methyltransferase PrmC</fullName>
    </alternativeName>
</protein>
<sequence>MADEQTTAEPWTIGRLLTWTTDFLRGKGADSPRLDAEVLLAHARGCQRIELYTAFDEEPSESVRTTFRELVSRRATGTPVAYLVGQREFFSLSFEVTPDVLIPRPETEQLVIRALDLVKEVDSAETLRIADVGTGSGVVAICLATHLKNCLVTAIEISPTALAVAQRNARKHGVAERIDFLTGDLLEALPAEEQFSIVVSNPPYVSSTEMAELARDVSEHEPHLALDGGEQGTQVIERLIAQAPKYLCSEGWLLLEVGSSNANRVEELISQNPSLELHETLKDIAGLSRVVQAKRK</sequence>
<dbReference type="GO" id="GO:0102559">
    <property type="term" value="F:peptide chain release factor N(5)-glutamine methyltransferase activity"/>
    <property type="evidence" value="ECO:0007669"/>
    <property type="project" value="UniProtKB-EC"/>
</dbReference>
<feature type="binding site" evidence="5">
    <location>
        <position position="201"/>
    </location>
    <ligand>
        <name>S-adenosyl-L-methionine</name>
        <dbReference type="ChEBI" id="CHEBI:59789"/>
    </ligand>
</feature>
<dbReference type="PANTHER" id="PTHR18895:SF74">
    <property type="entry name" value="MTRF1L RELEASE FACTOR GLUTAMINE METHYLTRANSFERASE"/>
    <property type="match status" value="1"/>
</dbReference>
<dbReference type="CDD" id="cd02440">
    <property type="entry name" value="AdoMet_MTases"/>
    <property type="match status" value="1"/>
</dbReference>
<dbReference type="InterPro" id="IPR019874">
    <property type="entry name" value="RF_methyltr_PrmC"/>
</dbReference>
<dbReference type="InterPro" id="IPR007848">
    <property type="entry name" value="Small_mtfrase_dom"/>
</dbReference>
<dbReference type="Proteomes" id="UP000323917">
    <property type="component" value="Chromosome"/>
</dbReference>
<comment type="caution">
    <text evidence="5">Lacks conserved residue(s) required for the propagation of feature annotation.</text>
</comment>
<keyword evidence="9" id="KW-1185">Reference proteome</keyword>
<keyword evidence="1 5" id="KW-0489">Methyltransferase</keyword>
<evidence type="ECO:0000259" key="7">
    <source>
        <dbReference type="Pfam" id="PF17827"/>
    </source>
</evidence>
<name>A0A5B9Q1V8_9BACT</name>
<evidence type="ECO:0000256" key="1">
    <source>
        <dbReference type="ARBA" id="ARBA00022603"/>
    </source>
</evidence>
<dbReference type="InterPro" id="IPR040758">
    <property type="entry name" value="PrmC_N"/>
</dbReference>
<dbReference type="RefSeq" id="WP_148071837.1">
    <property type="nucleotide sequence ID" value="NZ_CP042913.1"/>
</dbReference>
<dbReference type="Gene3D" id="1.10.8.10">
    <property type="entry name" value="DNA helicase RuvA subunit, C-terminal domain"/>
    <property type="match status" value="1"/>
</dbReference>
<comment type="function">
    <text evidence="5">Methylates the class 1 translation termination release factors RF1/PrfA and RF2/PrfB on the glutamine residue of the universally conserved GGQ motif.</text>
</comment>
<dbReference type="HAMAP" id="MF_02126">
    <property type="entry name" value="RF_methyltr_PrmC"/>
    <property type="match status" value="1"/>
</dbReference>
<dbReference type="SUPFAM" id="SSF53335">
    <property type="entry name" value="S-adenosyl-L-methionine-dependent methyltransferases"/>
    <property type="match status" value="1"/>
</dbReference>
<keyword evidence="3 5" id="KW-0949">S-adenosyl-L-methionine</keyword>
<dbReference type="Pfam" id="PF05175">
    <property type="entry name" value="MTS"/>
    <property type="match status" value="1"/>
</dbReference>
<evidence type="ECO:0000256" key="4">
    <source>
        <dbReference type="ARBA" id="ARBA00048391"/>
    </source>
</evidence>
<dbReference type="AlphaFoldDB" id="A0A5B9Q1V8"/>
<reference evidence="8 9" key="1">
    <citation type="submission" date="2019-08" db="EMBL/GenBank/DDBJ databases">
        <title>Deep-cultivation of Planctomycetes and their phenomic and genomic characterization uncovers novel biology.</title>
        <authorList>
            <person name="Wiegand S."/>
            <person name="Jogler M."/>
            <person name="Boedeker C."/>
            <person name="Pinto D."/>
            <person name="Vollmers J."/>
            <person name="Rivas-Marin E."/>
            <person name="Kohn T."/>
            <person name="Peeters S.H."/>
            <person name="Heuer A."/>
            <person name="Rast P."/>
            <person name="Oberbeckmann S."/>
            <person name="Bunk B."/>
            <person name="Jeske O."/>
            <person name="Meyerdierks A."/>
            <person name="Storesund J.E."/>
            <person name="Kallscheuer N."/>
            <person name="Luecker S."/>
            <person name="Lage O.M."/>
            <person name="Pohl T."/>
            <person name="Merkel B.J."/>
            <person name="Hornburger P."/>
            <person name="Mueller R.-W."/>
            <person name="Bruemmer F."/>
            <person name="Labrenz M."/>
            <person name="Spormann A.M."/>
            <person name="Op den Camp H."/>
            <person name="Overmann J."/>
            <person name="Amann R."/>
            <person name="Jetten M.S.M."/>
            <person name="Mascher T."/>
            <person name="Medema M.H."/>
            <person name="Devos D.P."/>
            <person name="Kaster A.-K."/>
            <person name="Ovreas L."/>
            <person name="Rohde M."/>
            <person name="Galperin M.Y."/>
            <person name="Jogler C."/>
        </authorList>
    </citation>
    <scope>NUCLEOTIDE SEQUENCE [LARGE SCALE GENOMIC DNA]</scope>
    <source>
        <strain evidence="8 9">Pr1d</strain>
    </source>
</reference>
<feature type="binding site" evidence="5">
    <location>
        <begin position="133"/>
        <end position="137"/>
    </location>
    <ligand>
        <name>S-adenosyl-L-methionine</name>
        <dbReference type="ChEBI" id="CHEBI:59789"/>
    </ligand>
</feature>